<gene>
    <name evidence="1" type="ORF">BACI71_70717</name>
</gene>
<dbReference type="EMBL" id="CABWMC010000032">
    <property type="protein sequence ID" value="VXC83914.1"/>
    <property type="molecule type" value="Genomic_DNA"/>
</dbReference>
<dbReference type="AlphaFoldDB" id="A0A654BVW1"/>
<dbReference type="Proteomes" id="UP000437562">
    <property type="component" value="Unassembled WGS sequence"/>
</dbReference>
<name>A0A654BVW1_BACMY</name>
<sequence length="88" mass="10370">MHPKKNRHNPVLNLERGLVMEEKTLNNTPFFGSEKYNGFGGLLNKFETYIMLNSSNLIKVRCVANEKKIFHGIYSYIVKYFTRRVWQG</sequence>
<organism evidence="1 2">
    <name type="scientific">Bacillus mycoides</name>
    <dbReference type="NCBI Taxonomy" id="1405"/>
    <lineage>
        <taxon>Bacteria</taxon>
        <taxon>Bacillati</taxon>
        <taxon>Bacillota</taxon>
        <taxon>Bacilli</taxon>
        <taxon>Bacillales</taxon>
        <taxon>Bacillaceae</taxon>
        <taxon>Bacillus</taxon>
        <taxon>Bacillus cereus group</taxon>
    </lineage>
</organism>
<evidence type="ECO:0000313" key="2">
    <source>
        <dbReference type="Proteomes" id="UP000437562"/>
    </source>
</evidence>
<evidence type="ECO:0000313" key="1">
    <source>
        <dbReference type="EMBL" id="VXC83914.1"/>
    </source>
</evidence>
<protein>
    <submittedName>
        <fullName evidence="1">Uncharacterized protein</fullName>
    </submittedName>
</protein>
<proteinExistence type="predicted"/>
<accession>A0A654BVW1</accession>
<reference evidence="1 2" key="1">
    <citation type="submission" date="2019-10" db="EMBL/GenBank/DDBJ databases">
        <authorList>
            <person name="Karimi E."/>
        </authorList>
    </citation>
    <scope>NUCLEOTIDE SEQUENCE [LARGE SCALE GENOMIC DNA]</scope>
    <source>
        <strain evidence="1">Bacillus sp. 71</strain>
    </source>
</reference>